<dbReference type="EMBL" id="QGHF01000011">
    <property type="protein sequence ID" value="PWK94297.1"/>
    <property type="molecule type" value="Genomic_DNA"/>
</dbReference>
<protein>
    <submittedName>
        <fullName evidence="1">Uncharacterized protein</fullName>
    </submittedName>
</protein>
<accession>A0A2V2B4Z8</accession>
<gene>
    <name evidence="1" type="ORF">C7431_11132</name>
</gene>
<comment type="caution">
    <text evidence="1">The sequence shown here is derived from an EMBL/GenBank/DDBJ whole genome shotgun (WGS) entry which is preliminary data.</text>
</comment>
<dbReference type="Proteomes" id="UP000245981">
    <property type="component" value="Unassembled WGS sequence"/>
</dbReference>
<name>A0A2V2B4Z8_9GAMM</name>
<sequence>MMSLFSLFIMSSGYGIFTTFSGTVLLKLETISNKELYHLAAMQAFIGKSLHRHDMA</sequence>
<evidence type="ECO:0000313" key="1">
    <source>
        <dbReference type="EMBL" id="PWK94297.1"/>
    </source>
</evidence>
<evidence type="ECO:0000313" key="2">
    <source>
        <dbReference type="Proteomes" id="UP000245981"/>
    </source>
</evidence>
<reference evidence="1 2" key="1">
    <citation type="submission" date="2018-05" db="EMBL/GenBank/DDBJ databases">
        <title>Genomic Encyclopedia of Type Strains, Phase IV (KMG-V): Genome sequencing to study the core and pangenomes of soil and plant-associated prokaryotes.</title>
        <authorList>
            <person name="Whitman W."/>
        </authorList>
    </citation>
    <scope>NUCLEOTIDE SEQUENCE [LARGE SCALE GENOMIC DNA]</scope>
    <source>
        <strain evidence="1 2">PNA 200-10</strain>
    </source>
</reference>
<organism evidence="1 2">
    <name type="scientific">Pantoea allii</name>
    <dbReference type="NCBI Taxonomy" id="574096"/>
    <lineage>
        <taxon>Bacteria</taxon>
        <taxon>Pseudomonadati</taxon>
        <taxon>Pseudomonadota</taxon>
        <taxon>Gammaproteobacteria</taxon>
        <taxon>Enterobacterales</taxon>
        <taxon>Erwiniaceae</taxon>
        <taxon>Pantoea</taxon>
    </lineage>
</organism>
<dbReference type="AlphaFoldDB" id="A0A2V2B4Z8"/>
<proteinExistence type="predicted"/>